<feature type="region of interest" description="Disordered" evidence="1">
    <location>
        <begin position="338"/>
        <end position="358"/>
    </location>
</feature>
<dbReference type="Gene3D" id="2.40.70.10">
    <property type="entry name" value="Acid Proteases"/>
    <property type="match status" value="1"/>
</dbReference>
<sequence>MVDKFLTKYFPPTKNADVREEIISFRQRENETVNEVWERFKELMRSCPNVGIPACVQIEHFYRDCDIPTKMMLNTTANGKFTSKTYNEIITILDQLTEHNYLWCSERSRTQPKTIDRAGVFNLDAMSSMQSQLDTLMQMMKNMQGNNVAPTPTSTNTNLAPVYHMIESICYYCGDSHNSENCPSNPTCLCYVGQGSSNNAGQVQNQQYKTYNRPGVLVLPPPPQQHNQQKNASQPVQFTMSCMESMMKECMTSMMKEFTIRNDTAMQEFTTRNDTAIRDYTSRNDAAMRNLEAQMGQLASELKNRPRGTLPSATEEPKIEGREHCKTITTRSGLAYEEPKMPREGSSCPTKEKETATEPDEPIEIEMPTYAKFLKDIITRKKKLGEYETVALTECSSNVFKSKMSPKLKDPGSFTIPCSIGGKDVGRALCDLRASINLMPLSIFKKLEIGKASPTTVTLQLADRSITKPEGKIEDVLVKVDKFIFPADFIILNCEADKDVPIILGRPFLSTGETLIDVKKGELTMHVDDQKVTFNMLDAMKYPDDMEECATISINKGLTCYELDDLLNAEIEAQLEEAEKEGIITTITLKKEKRKSIWPLKIEPP</sequence>
<evidence type="ECO:0000313" key="3">
    <source>
        <dbReference type="Proteomes" id="UP000504603"/>
    </source>
</evidence>
<evidence type="ECO:0000313" key="4">
    <source>
        <dbReference type="RefSeq" id="XP_022157836.1"/>
    </source>
</evidence>
<dbReference type="InterPro" id="IPR021109">
    <property type="entry name" value="Peptidase_aspartic_dom_sf"/>
</dbReference>
<dbReference type="PANTHER" id="PTHR33067">
    <property type="entry name" value="RNA-DIRECTED DNA POLYMERASE-RELATED"/>
    <property type="match status" value="1"/>
</dbReference>
<dbReference type="GeneID" id="111024449"/>
<dbReference type="RefSeq" id="XP_022157836.1">
    <property type="nucleotide sequence ID" value="XM_022302144.1"/>
</dbReference>
<organism evidence="3 4">
    <name type="scientific">Momordica charantia</name>
    <name type="common">Bitter gourd</name>
    <name type="synonym">Balsam pear</name>
    <dbReference type="NCBI Taxonomy" id="3673"/>
    <lineage>
        <taxon>Eukaryota</taxon>
        <taxon>Viridiplantae</taxon>
        <taxon>Streptophyta</taxon>
        <taxon>Embryophyta</taxon>
        <taxon>Tracheophyta</taxon>
        <taxon>Spermatophyta</taxon>
        <taxon>Magnoliopsida</taxon>
        <taxon>eudicotyledons</taxon>
        <taxon>Gunneridae</taxon>
        <taxon>Pentapetalae</taxon>
        <taxon>rosids</taxon>
        <taxon>fabids</taxon>
        <taxon>Cucurbitales</taxon>
        <taxon>Cucurbitaceae</taxon>
        <taxon>Momordiceae</taxon>
        <taxon>Momordica</taxon>
    </lineage>
</organism>
<protein>
    <submittedName>
        <fullName evidence="4">Uncharacterized protein LOC111024449</fullName>
    </submittedName>
</protein>
<dbReference type="KEGG" id="mcha:111024449"/>
<evidence type="ECO:0000259" key="2">
    <source>
        <dbReference type="Pfam" id="PF03732"/>
    </source>
</evidence>
<name>A0A6J1DZC3_MOMCH</name>
<evidence type="ECO:0000256" key="1">
    <source>
        <dbReference type="SAM" id="MobiDB-lite"/>
    </source>
</evidence>
<dbReference type="Pfam" id="PF03732">
    <property type="entry name" value="Retrotrans_gag"/>
    <property type="match status" value="1"/>
</dbReference>
<dbReference type="Proteomes" id="UP000504603">
    <property type="component" value="Unplaced"/>
</dbReference>
<accession>A0A6J1DZC3</accession>
<keyword evidence="3" id="KW-1185">Reference proteome</keyword>
<dbReference type="CDD" id="cd00303">
    <property type="entry name" value="retropepsin_like"/>
    <property type="match status" value="1"/>
</dbReference>
<reference evidence="4" key="1">
    <citation type="submission" date="2025-08" db="UniProtKB">
        <authorList>
            <consortium name="RefSeq"/>
        </authorList>
    </citation>
    <scope>IDENTIFICATION</scope>
    <source>
        <strain evidence="4">OHB3-1</strain>
    </source>
</reference>
<dbReference type="InterPro" id="IPR005162">
    <property type="entry name" value="Retrotrans_gag_dom"/>
</dbReference>
<proteinExistence type="predicted"/>
<gene>
    <name evidence="4" type="primary">LOC111024449</name>
</gene>
<dbReference type="AlphaFoldDB" id="A0A6J1DZC3"/>
<dbReference type="OrthoDB" id="1305902at2759"/>
<feature type="domain" description="Retrotransposon gag" evidence="2">
    <location>
        <begin position="2"/>
        <end position="63"/>
    </location>
</feature>